<protein>
    <submittedName>
        <fullName evidence="5">Protein ImuB</fullName>
    </submittedName>
</protein>
<dbReference type="SUPFAM" id="SSF56672">
    <property type="entry name" value="DNA/RNA polymerases"/>
    <property type="match status" value="1"/>
</dbReference>
<keyword evidence="2" id="KW-0227">DNA damage</keyword>
<dbReference type="EMBL" id="JAUSQM010000001">
    <property type="protein sequence ID" value="MDP9822930.1"/>
    <property type="molecule type" value="Genomic_DNA"/>
</dbReference>
<dbReference type="Gene3D" id="3.30.70.270">
    <property type="match status" value="1"/>
</dbReference>
<comment type="caution">
    <text evidence="5">The sequence shown here is derived from an EMBL/GenBank/DDBJ whole genome shotgun (WGS) entry which is preliminary data.</text>
</comment>
<dbReference type="RefSeq" id="WP_306825220.1">
    <property type="nucleotide sequence ID" value="NZ_JAUSQM010000001.1"/>
</dbReference>
<reference evidence="5 6" key="1">
    <citation type="submission" date="2023-07" db="EMBL/GenBank/DDBJ databases">
        <title>Sequencing the genomes of 1000 actinobacteria strains.</title>
        <authorList>
            <person name="Klenk H.-P."/>
        </authorList>
    </citation>
    <scope>NUCLEOTIDE SEQUENCE [LARGE SCALE GENOMIC DNA]</scope>
    <source>
        <strain evidence="5 6">GD13</strain>
    </source>
</reference>
<evidence type="ECO:0000256" key="1">
    <source>
        <dbReference type="ARBA" id="ARBA00010945"/>
    </source>
</evidence>
<evidence type="ECO:0000313" key="5">
    <source>
        <dbReference type="EMBL" id="MDP9822930.1"/>
    </source>
</evidence>
<sequence>MRVLVVWCPDWSVVAGLADAELSPQLPAAVLARNLVEVCNLPARAAGVRRGMRRRDAQARCPELVLLHVNPERDARTFEPVLAAVEAVRPGIAPLRPGLLALRAPGRYYGGEPHAAALLAQTLVEAGVVDVRIGIADDVFTAEQAARRAEPQDHVVVPPGGSAPYLRTLPVEALLADPEATEMVSLLQRLGLRTLGELAQLPGPDVSHRFGAYGLEVWRRARGEAAGLLATRTPPPELACEVGFEPPLDSAEAVTFSVRTTAERFVAGLAARQQVATAVRVEVECEGERGESVLVSARSWLHPRHFSARDLVDRVHWQIQGQTQGSVRSRRSVAAISEPITRVRFVPEVAEPAADHAEPLWGGGASELVARGMARVQAMLGYDAVVVPVLQGGRSPAARQATVPWGERPTGLRPLDRPWPGSLPGPAPARVFAVPLAAEVRDRRGGTVCLDGRGAVTGEPATVLLPDVGWQPVEAWAGPWPVDESWWEAGAAASPAASPAARFQVVGIDGRAWLLRCRDATWELEAAYD</sequence>
<evidence type="ECO:0000256" key="3">
    <source>
        <dbReference type="ARBA" id="ARBA00025589"/>
    </source>
</evidence>
<name>A0ABT9NSB4_9ACTN</name>
<keyword evidence="6" id="KW-1185">Reference proteome</keyword>
<evidence type="ECO:0000313" key="6">
    <source>
        <dbReference type="Proteomes" id="UP001240447"/>
    </source>
</evidence>
<evidence type="ECO:0000256" key="2">
    <source>
        <dbReference type="ARBA" id="ARBA00022763"/>
    </source>
</evidence>
<dbReference type="PANTHER" id="PTHR35369">
    <property type="entry name" value="BLR3025 PROTEIN-RELATED"/>
    <property type="match status" value="1"/>
</dbReference>
<gene>
    <name evidence="5" type="ORF">J2S59_002739</name>
</gene>
<dbReference type="PANTHER" id="PTHR35369:SF2">
    <property type="entry name" value="BLR3025 PROTEIN"/>
    <property type="match status" value="1"/>
</dbReference>
<dbReference type="InterPro" id="IPR043502">
    <property type="entry name" value="DNA/RNA_pol_sf"/>
</dbReference>
<comment type="similarity">
    <text evidence="1">Belongs to the DNA polymerase type-Y family.</text>
</comment>
<dbReference type="InterPro" id="IPR043128">
    <property type="entry name" value="Rev_trsase/Diguanyl_cyclase"/>
</dbReference>
<organism evidence="5 6">
    <name type="scientific">Nocardioides massiliensis</name>
    <dbReference type="NCBI Taxonomy" id="1325935"/>
    <lineage>
        <taxon>Bacteria</taxon>
        <taxon>Bacillati</taxon>
        <taxon>Actinomycetota</taxon>
        <taxon>Actinomycetes</taxon>
        <taxon>Propionibacteriales</taxon>
        <taxon>Nocardioidaceae</taxon>
        <taxon>Nocardioides</taxon>
    </lineage>
</organism>
<proteinExistence type="inferred from homology"/>
<evidence type="ECO:0000259" key="4">
    <source>
        <dbReference type="PROSITE" id="PS50173"/>
    </source>
</evidence>
<dbReference type="Proteomes" id="UP001240447">
    <property type="component" value="Unassembled WGS sequence"/>
</dbReference>
<feature type="domain" description="UmuC" evidence="4">
    <location>
        <begin position="27"/>
        <end position="174"/>
    </location>
</feature>
<dbReference type="CDD" id="cd03468">
    <property type="entry name" value="PolY_like"/>
    <property type="match status" value="1"/>
</dbReference>
<dbReference type="InterPro" id="IPR001126">
    <property type="entry name" value="UmuC"/>
</dbReference>
<comment type="function">
    <text evidence="3">Poorly processive, error-prone DNA polymerase involved in untargeted mutagenesis. Copies undamaged DNA at stalled replication forks, which arise in vivo from mismatched or misaligned primer ends. These misaligned primers can be extended by PolIV. Exhibits no 3'-5' exonuclease (proofreading) activity. May be involved in translesional synthesis, in conjunction with the beta clamp from PolIII.</text>
</comment>
<accession>A0ABT9NSB4</accession>
<dbReference type="Pfam" id="PF00817">
    <property type="entry name" value="IMS"/>
    <property type="match status" value="1"/>
</dbReference>
<dbReference type="Gene3D" id="3.40.1170.60">
    <property type="match status" value="1"/>
</dbReference>
<dbReference type="PROSITE" id="PS50173">
    <property type="entry name" value="UMUC"/>
    <property type="match status" value="1"/>
</dbReference>
<dbReference type="InterPro" id="IPR050356">
    <property type="entry name" value="SulA_CellDiv_inhibitor"/>
</dbReference>